<evidence type="ECO:0000256" key="1">
    <source>
        <dbReference type="SAM" id="MobiDB-lite"/>
    </source>
</evidence>
<comment type="caution">
    <text evidence="2">The sequence shown here is derived from an EMBL/GenBank/DDBJ whole genome shotgun (WGS) entry which is preliminary data.</text>
</comment>
<protein>
    <submittedName>
        <fullName evidence="2">Uncharacterized protein</fullName>
    </submittedName>
</protein>
<dbReference type="EMBL" id="JACXVP010000010">
    <property type="protein sequence ID" value="KAG5580609.1"/>
    <property type="molecule type" value="Genomic_DNA"/>
</dbReference>
<evidence type="ECO:0000313" key="3">
    <source>
        <dbReference type="Proteomes" id="UP000824120"/>
    </source>
</evidence>
<evidence type="ECO:0000313" key="2">
    <source>
        <dbReference type="EMBL" id="KAG5580609.1"/>
    </source>
</evidence>
<keyword evidence="3" id="KW-1185">Reference proteome</keyword>
<sequence length="94" mass="10612">MMAMSWSENNGGVETTNRGPARDPWEVAMGWWLGLHNAKARPRAFPRTVVKTTGREVARGPWSSSLDTRTFLPQCLGTFKRPPTNRGQDHCSWL</sequence>
<gene>
    <name evidence="2" type="ORF">H5410_051236</name>
</gene>
<accession>A0A9J5WXM7</accession>
<feature type="region of interest" description="Disordered" evidence="1">
    <location>
        <begin position="1"/>
        <end position="21"/>
    </location>
</feature>
<dbReference type="Proteomes" id="UP000824120">
    <property type="component" value="Chromosome 10"/>
</dbReference>
<reference evidence="2 3" key="1">
    <citation type="submission" date="2020-09" db="EMBL/GenBank/DDBJ databases">
        <title>De no assembly of potato wild relative species, Solanum commersonii.</title>
        <authorList>
            <person name="Cho K."/>
        </authorList>
    </citation>
    <scope>NUCLEOTIDE SEQUENCE [LARGE SCALE GENOMIC DNA]</scope>
    <source>
        <strain evidence="2">LZ3.2</strain>
        <tissue evidence="2">Leaf</tissue>
    </source>
</reference>
<feature type="compositionally biased region" description="Polar residues" evidence="1">
    <location>
        <begin position="1"/>
        <end position="18"/>
    </location>
</feature>
<dbReference type="AlphaFoldDB" id="A0A9J5WXM7"/>
<proteinExistence type="predicted"/>
<organism evidence="2 3">
    <name type="scientific">Solanum commersonii</name>
    <name type="common">Commerson's wild potato</name>
    <name type="synonym">Commerson's nightshade</name>
    <dbReference type="NCBI Taxonomy" id="4109"/>
    <lineage>
        <taxon>Eukaryota</taxon>
        <taxon>Viridiplantae</taxon>
        <taxon>Streptophyta</taxon>
        <taxon>Embryophyta</taxon>
        <taxon>Tracheophyta</taxon>
        <taxon>Spermatophyta</taxon>
        <taxon>Magnoliopsida</taxon>
        <taxon>eudicotyledons</taxon>
        <taxon>Gunneridae</taxon>
        <taxon>Pentapetalae</taxon>
        <taxon>asterids</taxon>
        <taxon>lamiids</taxon>
        <taxon>Solanales</taxon>
        <taxon>Solanaceae</taxon>
        <taxon>Solanoideae</taxon>
        <taxon>Solaneae</taxon>
        <taxon>Solanum</taxon>
    </lineage>
</organism>
<name>A0A9J5WXM7_SOLCO</name>